<dbReference type="Proteomes" id="UP000546642">
    <property type="component" value="Unassembled WGS sequence"/>
</dbReference>
<accession>A0A7X0D3H5</accession>
<dbReference type="InterPro" id="IPR021424">
    <property type="entry name" value="PorA"/>
</dbReference>
<proteinExistence type="predicted"/>
<organism evidence="2 3">
    <name type="scientific">Nocardiopsis mwathae</name>
    <dbReference type="NCBI Taxonomy" id="1472723"/>
    <lineage>
        <taxon>Bacteria</taxon>
        <taxon>Bacillati</taxon>
        <taxon>Actinomycetota</taxon>
        <taxon>Actinomycetes</taxon>
        <taxon>Streptosporangiales</taxon>
        <taxon>Nocardiopsidaceae</taxon>
        <taxon>Nocardiopsis</taxon>
    </lineage>
</organism>
<protein>
    <recommendedName>
        <fullName evidence="4">DUF3068 domain-containing protein</fullName>
    </recommendedName>
</protein>
<feature type="transmembrane region" description="Helical" evidence="1">
    <location>
        <begin position="282"/>
        <end position="304"/>
    </location>
</feature>
<sequence length="312" mass="34419">MRRTVAVVCIALGVFSLVLAPLLRFWVAGAAMKAPLDQYSETVNRGDDVTYFSAQDLEQVDHATVEAYTTVRGDVAASDADIAVWDQFTWVKDVDEDFAFLSTSRRAGHDRVTGEAVDCCDASVNEEPVKQKGQAFKFPFLTEKKDYEFFDTATRQTLPIRFEGEETLDVDGEQIDTYKFVQVVEPTKIEERTLPKSLLDMDGDGDATADVMYNVTRTYWIEPTTGAPIDLLESQHRGAFVDGEERLVMFDGDMRFTDETIKSNVETAAEGASLIPLVRTTIPLVLLVTGVALVALGGILLATARTAAHGKR</sequence>
<dbReference type="RefSeq" id="WP_184072673.1">
    <property type="nucleotide sequence ID" value="NZ_JACHDS010000001.1"/>
</dbReference>
<evidence type="ECO:0000256" key="1">
    <source>
        <dbReference type="SAM" id="Phobius"/>
    </source>
</evidence>
<keyword evidence="1" id="KW-0472">Membrane</keyword>
<dbReference type="AlphaFoldDB" id="A0A7X0D3H5"/>
<evidence type="ECO:0008006" key="4">
    <source>
        <dbReference type="Google" id="ProtNLM"/>
    </source>
</evidence>
<dbReference type="Pfam" id="PF11271">
    <property type="entry name" value="PorA"/>
    <property type="match status" value="1"/>
</dbReference>
<keyword evidence="3" id="KW-1185">Reference proteome</keyword>
<reference evidence="2 3" key="1">
    <citation type="submission" date="2020-08" db="EMBL/GenBank/DDBJ databases">
        <title>Sequencing the genomes of 1000 actinobacteria strains.</title>
        <authorList>
            <person name="Klenk H.-P."/>
        </authorList>
    </citation>
    <scope>NUCLEOTIDE SEQUENCE [LARGE SCALE GENOMIC DNA]</scope>
    <source>
        <strain evidence="2 3">DSM 46659</strain>
    </source>
</reference>
<evidence type="ECO:0000313" key="2">
    <source>
        <dbReference type="EMBL" id="MBB6170193.1"/>
    </source>
</evidence>
<dbReference type="EMBL" id="JACHDS010000001">
    <property type="protein sequence ID" value="MBB6170193.1"/>
    <property type="molecule type" value="Genomic_DNA"/>
</dbReference>
<evidence type="ECO:0000313" key="3">
    <source>
        <dbReference type="Proteomes" id="UP000546642"/>
    </source>
</evidence>
<comment type="caution">
    <text evidence="2">The sequence shown here is derived from an EMBL/GenBank/DDBJ whole genome shotgun (WGS) entry which is preliminary data.</text>
</comment>
<keyword evidence="1" id="KW-0812">Transmembrane</keyword>
<gene>
    <name evidence="2" type="ORF">HNR23_000253</name>
</gene>
<keyword evidence="1" id="KW-1133">Transmembrane helix</keyword>
<name>A0A7X0D3H5_9ACTN</name>